<keyword evidence="2" id="KW-1185">Reference proteome</keyword>
<dbReference type="AlphaFoldDB" id="A0A8T0VNZ1"/>
<proteinExistence type="predicted"/>
<evidence type="ECO:0000313" key="2">
    <source>
        <dbReference type="Proteomes" id="UP000823388"/>
    </source>
</evidence>
<sequence>MYMLQYKQACTKCSFSSTTTSGTFSPIPIFRVLTGTVPQARKGNVARLCCVCTGAKTMAGTLARCKGHDPTRFYISQECSRGLRKEPGRGLGLTKNLYWVMKRRLQRRSQSGAAKPESNLSLFFLLFWC</sequence>
<gene>
    <name evidence="1" type="ORF">PVAP13_2NG156800</name>
</gene>
<dbReference type="EMBL" id="CM029040">
    <property type="protein sequence ID" value="KAG2634243.1"/>
    <property type="molecule type" value="Genomic_DNA"/>
</dbReference>
<accession>A0A8T0VNZ1</accession>
<protein>
    <submittedName>
        <fullName evidence="1">Uncharacterized protein</fullName>
    </submittedName>
</protein>
<organism evidence="1 2">
    <name type="scientific">Panicum virgatum</name>
    <name type="common">Blackwell switchgrass</name>
    <dbReference type="NCBI Taxonomy" id="38727"/>
    <lineage>
        <taxon>Eukaryota</taxon>
        <taxon>Viridiplantae</taxon>
        <taxon>Streptophyta</taxon>
        <taxon>Embryophyta</taxon>
        <taxon>Tracheophyta</taxon>
        <taxon>Spermatophyta</taxon>
        <taxon>Magnoliopsida</taxon>
        <taxon>Liliopsida</taxon>
        <taxon>Poales</taxon>
        <taxon>Poaceae</taxon>
        <taxon>PACMAD clade</taxon>
        <taxon>Panicoideae</taxon>
        <taxon>Panicodae</taxon>
        <taxon>Paniceae</taxon>
        <taxon>Panicinae</taxon>
        <taxon>Panicum</taxon>
        <taxon>Panicum sect. Hiantes</taxon>
    </lineage>
</organism>
<evidence type="ECO:0000313" key="1">
    <source>
        <dbReference type="EMBL" id="KAG2634243.1"/>
    </source>
</evidence>
<reference evidence="1" key="1">
    <citation type="submission" date="2020-05" db="EMBL/GenBank/DDBJ databases">
        <title>WGS assembly of Panicum virgatum.</title>
        <authorList>
            <person name="Lovell J.T."/>
            <person name="Jenkins J."/>
            <person name="Shu S."/>
            <person name="Juenger T.E."/>
            <person name="Schmutz J."/>
        </authorList>
    </citation>
    <scope>NUCLEOTIDE SEQUENCE</scope>
    <source>
        <strain evidence="1">AP13</strain>
    </source>
</reference>
<dbReference type="Proteomes" id="UP000823388">
    <property type="component" value="Chromosome 2N"/>
</dbReference>
<comment type="caution">
    <text evidence="1">The sequence shown here is derived from an EMBL/GenBank/DDBJ whole genome shotgun (WGS) entry which is preliminary data.</text>
</comment>
<name>A0A8T0VNZ1_PANVG</name>